<evidence type="ECO:0000313" key="3">
    <source>
        <dbReference type="Proteomes" id="UP001163064"/>
    </source>
</evidence>
<dbReference type="EMBL" id="JAPHNL010000011">
    <property type="protein sequence ID" value="MCX3058571.1"/>
    <property type="molecule type" value="Genomic_DNA"/>
</dbReference>
<evidence type="ECO:0000313" key="2">
    <source>
        <dbReference type="EMBL" id="MCX3058571.1"/>
    </source>
</evidence>
<accession>A0ABT3TNI9</accession>
<protein>
    <submittedName>
        <fullName evidence="2">Monovalent cation/H(+) antiporter subunit G</fullName>
    </submittedName>
</protein>
<sequence length="73" mass="7302">MTIRHLCVLALLFAGTGVLVLSAVCLVALPRPYQRLHALAPASSLGVPLVALAAAVASGPGRAAVKRGCAGSR</sequence>
<keyword evidence="3" id="KW-1185">Reference proteome</keyword>
<proteinExistence type="predicted"/>
<keyword evidence="1" id="KW-1133">Transmembrane helix</keyword>
<evidence type="ECO:0000256" key="1">
    <source>
        <dbReference type="SAM" id="Phobius"/>
    </source>
</evidence>
<comment type="caution">
    <text evidence="2">The sequence shown here is derived from an EMBL/GenBank/DDBJ whole genome shotgun (WGS) entry which is preliminary data.</text>
</comment>
<dbReference type="RefSeq" id="WP_266595701.1">
    <property type="nucleotide sequence ID" value="NZ_JAPHNL010000011.1"/>
</dbReference>
<dbReference type="Proteomes" id="UP001163064">
    <property type="component" value="Unassembled WGS sequence"/>
</dbReference>
<keyword evidence="1" id="KW-0812">Transmembrane</keyword>
<gene>
    <name evidence="2" type="ORF">OFY01_02025</name>
</gene>
<feature type="transmembrane region" description="Helical" evidence="1">
    <location>
        <begin position="38"/>
        <end position="57"/>
    </location>
</feature>
<reference evidence="2" key="1">
    <citation type="submission" date="2022-10" db="EMBL/GenBank/DDBJ databases">
        <title>Streptomyces beihaiensis sp. nov., a chitin degrading actinobacterium, isolated from shrimp pond soil.</title>
        <authorList>
            <person name="Xie J."/>
            <person name="Shen N."/>
        </authorList>
    </citation>
    <scope>NUCLEOTIDE SEQUENCE</scope>
    <source>
        <strain evidence="2">GXMU-J5</strain>
    </source>
</reference>
<dbReference type="Pfam" id="PF03334">
    <property type="entry name" value="PhaG_MnhG_YufB"/>
    <property type="match status" value="1"/>
</dbReference>
<dbReference type="InterPro" id="IPR005133">
    <property type="entry name" value="PhaG_MnhG_YufB"/>
</dbReference>
<keyword evidence="1" id="KW-0472">Membrane</keyword>
<organism evidence="2 3">
    <name type="scientific">Streptomyces beihaiensis</name>
    <dbReference type="NCBI Taxonomy" id="2984495"/>
    <lineage>
        <taxon>Bacteria</taxon>
        <taxon>Bacillati</taxon>
        <taxon>Actinomycetota</taxon>
        <taxon>Actinomycetes</taxon>
        <taxon>Kitasatosporales</taxon>
        <taxon>Streptomycetaceae</taxon>
        <taxon>Streptomyces</taxon>
    </lineage>
</organism>
<name>A0ABT3TNI9_9ACTN</name>